<gene>
    <name evidence="3" type="ORF">UX05_C0001G0072</name>
</gene>
<dbReference type="PANTHER" id="PTHR47618">
    <property type="entry name" value="BIFUNCTIONAL OLIGORIBONUCLEASE AND PAP PHOSPHATASE NRNA"/>
    <property type="match status" value="1"/>
</dbReference>
<dbReference type="SUPFAM" id="SSF64182">
    <property type="entry name" value="DHH phosphoesterases"/>
    <property type="match status" value="1"/>
</dbReference>
<comment type="caution">
    <text evidence="3">The sequence shown here is derived from an EMBL/GenBank/DDBJ whole genome shotgun (WGS) entry which is preliminary data.</text>
</comment>
<sequence length="340" mass="37903">MSDKVKQLAPIIWSEIQKAKHILFHCHPGPDGDSIGGALGMMHTLRNIGKEVTVIMGDSEPPPTLAYLPGFDQIVINNWSELDLSKYDLFISQDSSDLSQITKKMEVKFPNHMRVAVIDHHDTNRGYGHVNLIEPLYPSVCQIDYELCKEWDIEIPLDGAACFFVGIYTDTGGFKYPATSPGTFEAAADLVSIYPDFHKLIFMLENNHEPEQIKFIGLALSKIELYFEGKVAISAVPYEELKKQGIQEVHTEKAQVSEMLKSVKGWEIGVRFTEAEPGVVTISIRTRDANKYDVSKIAVATGFGGGHMYAAGATFKMPFNQAKKHLLQTIQKVYPDLGQP</sequence>
<protein>
    <submittedName>
        <fullName evidence="3">DHH family/DHHA1 domain protein</fullName>
    </submittedName>
</protein>
<dbReference type="AlphaFoldDB" id="A0A0G1PDD7"/>
<dbReference type="InterPro" id="IPR001667">
    <property type="entry name" value="DDH_dom"/>
</dbReference>
<dbReference type="Gene3D" id="3.10.310.30">
    <property type="match status" value="1"/>
</dbReference>
<dbReference type="Proteomes" id="UP000034264">
    <property type="component" value="Unassembled WGS sequence"/>
</dbReference>
<evidence type="ECO:0000259" key="2">
    <source>
        <dbReference type="Pfam" id="PF02272"/>
    </source>
</evidence>
<dbReference type="EMBL" id="LCKS01000001">
    <property type="protein sequence ID" value="KKU03443.1"/>
    <property type="molecule type" value="Genomic_DNA"/>
</dbReference>
<dbReference type="InterPro" id="IPR038763">
    <property type="entry name" value="DHH_sf"/>
</dbReference>
<dbReference type="GO" id="GO:0003676">
    <property type="term" value="F:nucleic acid binding"/>
    <property type="evidence" value="ECO:0007669"/>
    <property type="project" value="InterPro"/>
</dbReference>
<accession>A0A0G1PDD7</accession>
<dbReference type="InterPro" id="IPR003156">
    <property type="entry name" value="DHHA1_dom"/>
</dbReference>
<proteinExistence type="predicted"/>
<evidence type="ECO:0000313" key="4">
    <source>
        <dbReference type="Proteomes" id="UP000034264"/>
    </source>
</evidence>
<evidence type="ECO:0000259" key="1">
    <source>
        <dbReference type="Pfam" id="PF01368"/>
    </source>
</evidence>
<dbReference type="PANTHER" id="PTHR47618:SF1">
    <property type="entry name" value="BIFUNCTIONAL OLIGORIBONUCLEASE AND PAP PHOSPHATASE NRNA"/>
    <property type="match status" value="1"/>
</dbReference>
<evidence type="ECO:0000313" key="3">
    <source>
        <dbReference type="EMBL" id="KKU03443.1"/>
    </source>
</evidence>
<name>A0A0G1PDD7_9BACT</name>
<dbReference type="Pfam" id="PF02272">
    <property type="entry name" value="DHHA1"/>
    <property type="match status" value="1"/>
</dbReference>
<dbReference type="InterPro" id="IPR051319">
    <property type="entry name" value="Oligoribo/pAp-PDE_c-di-AMP_PDE"/>
</dbReference>
<dbReference type="Gene3D" id="3.90.1640.10">
    <property type="entry name" value="inorganic pyrophosphatase (n-terminal core)"/>
    <property type="match status" value="1"/>
</dbReference>
<dbReference type="Pfam" id="PF01368">
    <property type="entry name" value="DHH"/>
    <property type="match status" value="1"/>
</dbReference>
<feature type="domain" description="DDH" evidence="1">
    <location>
        <begin position="22"/>
        <end position="167"/>
    </location>
</feature>
<reference evidence="3 4" key="1">
    <citation type="journal article" date="2015" name="Nature">
        <title>rRNA introns, odd ribosomes, and small enigmatic genomes across a large radiation of phyla.</title>
        <authorList>
            <person name="Brown C.T."/>
            <person name="Hug L.A."/>
            <person name="Thomas B.C."/>
            <person name="Sharon I."/>
            <person name="Castelle C.J."/>
            <person name="Singh A."/>
            <person name="Wilkins M.J."/>
            <person name="Williams K.H."/>
            <person name="Banfield J.F."/>
        </authorList>
    </citation>
    <scope>NUCLEOTIDE SEQUENCE [LARGE SCALE GENOMIC DNA]</scope>
</reference>
<organism evidence="3 4">
    <name type="scientific">Candidatus Amesbacteria bacterium GW2011_GWC2_45_19</name>
    <dbReference type="NCBI Taxonomy" id="1618366"/>
    <lineage>
        <taxon>Bacteria</taxon>
        <taxon>Candidatus Amesiibacteriota</taxon>
    </lineage>
</organism>
<feature type="domain" description="DHHA1" evidence="2">
    <location>
        <begin position="254"/>
        <end position="332"/>
    </location>
</feature>